<dbReference type="InterPro" id="IPR019933">
    <property type="entry name" value="DivIVA_domain"/>
</dbReference>
<dbReference type="PANTHER" id="PTHR35794">
    <property type="entry name" value="CELL DIVISION PROTEIN DIVIVA"/>
    <property type="match status" value="1"/>
</dbReference>
<name>A0A094PZT3_9ZZZZ</name>
<comment type="subcellular location">
    <subcellularLocation>
        <location evidence="1">Cytoplasm</location>
    </subcellularLocation>
</comment>
<organism evidence="9">
    <name type="scientific">freshwater metagenome</name>
    <dbReference type="NCBI Taxonomy" id="449393"/>
    <lineage>
        <taxon>unclassified sequences</taxon>
        <taxon>metagenomes</taxon>
        <taxon>ecological metagenomes</taxon>
    </lineage>
</organism>
<evidence type="ECO:0000256" key="2">
    <source>
        <dbReference type="ARBA" id="ARBA00009008"/>
    </source>
</evidence>
<dbReference type="GO" id="GO:0051301">
    <property type="term" value="P:cell division"/>
    <property type="evidence" value="ECO:0007669"/>
    <property type="project" value="UniProtKB-KW"/>
</dbReference>
<keyword evidence="6" id="KW-0131">Cell cycle</keyword>
<comment type="caution">
    <text evidence="9">The sequence shown here is derived from an EMBL/GenBank/DDBJ whole genome shotgun (WGS) entry which is preliminary data.</text>
</comment>
<evidence type="ECO:0000256" key="6">
    <source>
        <dbReference type="ARBA" id="ARBA00023306"/>
    </source>
</evidence>
<feature type="region of interest" description="Disordered" evidence="8">
    <location>
        <begin position="298"/>
        <end position="320"/>
    </location>
</feature>
<evidence type="ECO:0000256" key="5">
    <source>
        <dbReference type="ARBA" id="ARBA00023054"/>
    </source>
</evidence>
<feature type="coiled-coil region" evidence="7">
    <location>
        <begin position="37"/>
        <end position="64"/>
    </location>
</feature>
<keyword evidence="4" id="KW-0132">Cell division</keyword>
<dbReference type="PANTHER" id="PTHR35794:SF2">
    <property type="entry name" value="CELL DIVISION PROTEIN DIVIVA"/>
    <property type="match status" value="1"/>
</dbReference>
<evidence type="ECO:0000313" key="9">
    <source>
        <dbReference type="EMBL" id="KGA17345.1"/>
    </source>
</evidence>
<protein>
    <recommendedName>
        <fullName evidence="10">Antigen 84</fullName>
    </recommendedName>
</protein>
<comment type="similarity">
    <text evidence="2">Belongs to the DivIVA family.</text>
</comment>
<keyword evidence="3" id="KW-0963">Cytoplasm</keyword>
<accession>A0A094PZT3</accession>
<dbReference type="InterPro" id="IPR007793">
    <property type="entry name" value="DivIVA_fam"/>
</dbReference>
<gene>
    <name evidence="9" type="ORF">GM51_10575</name>
</gene>
<reference evidence="9" key="1">
    <citation type="submission" date="2014-06" db="EMBL/GenBank/DDBJ databases">
        <title>Key roles for freshwater Actinobacteria revealed by deep metagenomic sequencing.</title>
        <authorList>
            <person name="Ghai R."/>
            <person name="Mizuno C.M."/>
            <person name="Picazo A."/>
            <person name="Camacho A."/>
            <person name="Rodriguez-Valera F."/>
        </authorList>
    </citation>
    <scope>NUCLEOTIDE SEQUENCE</scope>
</reference>
<sequence length="635" mass="69955">MAISFSRPDPSSPAAVGAAQFTVGRRGYEQEEVRDFLRMVSAELARLQERERFLESELRAMQTRGMSAPGVLDEETVTALLGEETARVLTVAREAAQQMRLRAAESAERLVREASADASRMRQDAELEAARRQNDAAADVEAEIELAKQQGRDMVNEAREYREKVLSELARRRELARQQIEQLIHNRDRLVSAFDRARNAADDVVGDLAEFDDLSQEIARAAASVAPSDPTEPVIFDHTKDPEAIPQRSTSMVSEEAVVADEVVEVVEETFVVEESVVAEDAVVEEVVEEVVVEVDPTPVSPKRETPAGMSDHPSTDPPAEEHFATVVQLFGNSRKSKVDQPEVKSVAPAVKKPQKKSADDLFAKLRQSTTSEVANNVKKPALATVTPSSKNDEKESRPVKPKAKVVVPKVDKKMFEQRDDVLAPLRVQMVRKVKRVLADEENAMLTYLQGKKSVVALETLLPAADTHAQQHIEALTEDVMTAAMAGAKSLSPSLKADLRKRVTNTAVMQVLSKNIDETIVRPLRERIQRGVEQSNGDRDEMASLLRSVFREWKMQRVEQFVADIAVLAYSRGAYLTLDQGTKMCWMVDPNGPSCADAEDNSLAGATALGDNYPTGHQHPTAHAGCRCLLAPIGE</sequence>
<evidence type="ECO:0000256" key="1">
    <source>
        <dbReference type="ARBA" id="ARBA00004496"/>
    </source>
</evidence>
<evidence type="ECO:0000256" key="8">
    <source>
        <dbReference type="SAM" id="MobiDB-lite"/>
    </source>
</evidence>
<evidence type="ECO:0008006" key="10">
    <source>
        <dbReference type="Google" id="ProtNLM"/>
    </source>
</evidence>
<feature type="coiled-coil region" evidence="7">
    <location>
        <begin position="104"/>
        <end position="193"/>
    </location>
</feature>
<evidence type="ECO:0000256" key="3">
    <source>
        <dbReference type="ARBA" id="ARBA00022490"/>
    </source>
</evidence>
<keyword evidence="5 7" id="KW-0175">Coiled coil</keyword>
<dbReference type="Gene3D" id="6.10.250.660">
    <property type="match status" value="1"/>
</dbReference>
<dbReference type="AlphaFoldDB" id="A0A094PZT3"/>
<evidence type="ECO:0000256" key="7">
    <source>
        <dbReference type="SAM" id="Coils"/>
    </source>
</evidence>
<dbReference type="EMBL" id="JNSL01000063">
    <property type="protein sequence ID" value="KGA17345.1"/>
    <property type="molecule type" value="Genomic_DNA"/>
</dbReference>
<dbReference type="Pfam" id="PF05103">
    <property type="entry name" value="DivIVA"/>
    <property type="match status" value="1"/>
</dbReference>
<dbReference type="GO" id="GO:0005737">
    <property type="term" value="C:cytoplasm"/>
    <property type="evidence" value="ECO:0007669"/>
    <property type="project" value="UniProtKB-SubCell"/>
</dbReference>
<evidence type="ECO:0000256" key="4">
    <source>
        <dbReference type="ARBA" id="ARBA00022618"/>
    </source>
</evidence>
<proteinExistence type="inferred from homology"/>
<dbReference type="NCBIfam" id="TIGR03544">
    <property type="entry name" value="DivI1A_domain"/>
    <property type="match status" value="1"/>
</dbReference>